<sequence length="333" mass="38184">MATFEITTRSVKGDLKTDTMILNMGPQHPSTHGVLRLELVVDGEVIVDVIPHIGYLHRCFEKHAEQMTNYQQVIPYVDRMDYVAAMGNELAYVLAVEKLLGIEVPERVQYIRVIMAELQRIASHLLAIGTYGLDLGAFTPFLWCFREREKILDLFEITCGARLLYNYIWVGGVSHDLPSEFGKKLKDFLKTFPKALKEINDLLTFNKIFIDRTANVGVLPADVAINYGCSGPMLRGSGVKFDLRKNEPYLVYDRFEFDIPVGEGKMGTVGDCWDRYYVRVREIARENDGIIGYVLSNQLGEMFILRYLKRFVPHKVRFILELRIQEARLGFIS</sequence>
<evidence type="ECO:0000313" key="3">
    <source>
        <dbReference type="EMBL" id="CUS94917.1"/>
    </source>
</evidence>
<dbReference type="InterPro" id="IPR001135">
    <property type="entry name" value="NADH_Q_OxRdtase_suD"/>
</dbReference>
<accession>A0ABM9UXU5</accession>
<dbReference type="InterPro" id="IPR022885">
    <property type="entry name" value="NDH1_su_D/H"/>
</dbReference>
<organism evidence="3 4">
    <name type="scientific">Candidatus Kryptonium thompsonii</name>
    <dbReference type="NCBI Taxonomy" id="1633631"/>
    <lineage>
        <taxon>Bacteria</taxon>
        <taxon>Pseudomonadati</taxon>
        <taxon>Candidatus Kryptoniota</taxon>
        <taxon>Candidatus Kryptonium</taxon>
    </lineage>
</organism>
<evidence type="ECO:0000259" key="2">
    <source>
        <dbReference type="Pfam" id="PF00346"/>
    </source>
</evidence>
<name>A0ABM9UXU5_9BACT</name>
<protein>
    <submittedName>
        <fullName evidence="3">NADH-quinone oxidoreductase subunit D</fullName>
    </submittedName>
</protein>
<keyword evidence="4" id="KW-1185">Reference proteome</keyword>
<evidence type="ECO:0000313" key="4">
    <source>
        <dbReference type="Proteomes" id="UP000182200"/>
    </source>
</evidence>
<dbReference type="Proteomes" id="UP000182200">
    <property type="component" value="Unassembled WGS sequence"/>
</dbReference>
<feature type="domain" description="NADH-quinone oxidoreductase subunit D" evidence="2">
    <location>
        <begin position="134"/>
        <end position="298"/>
    </location>
</feature>
<dbReference type="NCBIfam" id="NF004739">
    <property type="entry name" value="PRK06075.1"/>
    <property type="match status" value="1"/>
</dbReference>
<dbReference type="Gene3D" id="1.10.645.10">
    <property type="entry name" value="Cytochrome-c3 Hydrogenase, chain B"/>
    <property type="match status" value="1"/>
</dbReference>
<dbReference type="EMBL" id="CZVI01000058">
    <property type="protein sequence ID" value="CUS94917.1"/>
    <property type="molecule type" value="Genomic_DNA"/>
</dbReference>
<dbReference type="PANTHER" id="PTHR11993">
    <property type="entry name" value="NADH-UBIQUINONE OXIDOREDUCTASE 49 KDA SUBUNIT"/>
    <property type="match status" value="1"/>
</dbReference>
<dbReference type="InterPro" id="IPR029014">
    <property type="entry name" value="NiFe-Hase_large"/>
</dbReference>
<reference evidence="3 4" key="1">
    <citation type="submission" date="2015-11" db="EMBL/GenBank/DDBJ databases">
        <authorList>
            <person name="Varghese N."/>
        </authorList>
    </citation>
    <scope>NUCLEOTIDE SEQUENCE [LARGE SCALE GENOMIC DNA]</scope>
    <source>
        <strain evidence="3 4">JGI-8</strain>
    </source>
</reference>
<gene>
    <name evidence="3" type="ORF">JGI8_02075</name>
</gene>
<dbReference type="PANTHER" id="PTHR11993:SF10">
    <property type="entry name" value="NADH DEHYDROGENASE [UBIQUINONE] IRON-SULFUR PROTEIN 2, MITOCHONDRIAL"/>
    <property type="match status" value="1"/>
</dbReference>
<evidence type="ECO:0000256" key="1">
    <source>
        <dbReference type="ARBA" id="ARBA00004202"/>
    </source>
</evidence>
<proteinExistence type="predicted"/>
<dbReference type="SUPFAM" id="SSF56762">
    <property type="entry name" value="HydB/Nqo4-like"/>
    <property type="match status" value="1"/>
</dbReference>
<comment type="subcellular location">
    <subcellularLocation>
        <location evidence="1">Cell membrane</location>
        <topology evidence="1">Peripheral membrane protein</topology>
    </subcellularLocation>
</comment>
<comment type="caution">
    <text evidence="3">The sequence shown here is derived from an EMBL/GenBank/DDBJ whole genome shotgun (WGS) entry which is preliminary data.</text>
</comment>
<dbReference type="Pfam" id="PF00346">
    <property type="entry name" value="Complex1_49kDa"/>
    <property type="match status" value="1"/>
</dbReference>